<reference evidence="2" key="1">
    <citation type="journal article" date="2023" name="Front. Plant Sci.">
        <title>Chromosomal-level genome assembly of Melastoma candidum provides insights into trichome evolution.</title>
        <authorList>
            <person name="Zhong Y."/>
            <person name="Wu W."/>
            <person name="Sun C."/>
            <person name="Zou P."/>
            <person name="Liu Y."/>
            <person name="Dai S."/>
            <person name="Zhou R."/>
        </authorList>
    </citation>
    <scope>NUCLEOTIDE SEQUENCE [LARGE SCALE GENOMIC DNA]</scope>
</reference>
<sequence length="678" mass="73398">MGDAVKQMLAKPIQLADQLVKALDEATSFKQDCADLKSRADRLSSLLRQAARSGSDLYERPARRILEDASLALAKSLSLALKCRPNKRQVLLLSLLPSSSSSFRKCASLLDSSLADLLWLLRLLSPENNPSSGGGGGLPPIAANEPILCLIWEQISVLHTGSPEDKSDAAASLASLARDNERYGKLIIEEGGVGPLLRILKEGTFSAAQENAALTISLLSRDPESVEEILRAGAPAVLTKVLKDAPMKVQAEAAQAVAEIVRGSWWKCQEVFAQHNVVRLLVGHLAFETVQEHSKYAVSGIKATSMHAVVLASSAKNGVNPSLDMEVNGKLSLVDHHEDSRPVRPVPHPLGNDRANQMHNVVVHTMALNNAKKTSNGVAEEDGMNGNSTPARQSHNLTGTVPGHTRHHSSNSISGVNLKGRELEDPATKARMKAMAARALWHLAKGNSLICRSITESRALLCFAVLLEKGSEEVRYNSAMALMEITTVAEKDADLRRSAFKPNSPACKAVVEQLLTIVNKADSELLIPCIKAVGNLARTFKATETRMIAPLVRLLDDREAEVSREACLALAKFACTDNYLHLDHSRAILEAGGAKHLVQLVYLGEQLAQIPALTLLCYVAKHVPDSEDLTRTEALTVLEWASKQGHMAQEEAMEGLLAEAKSKLELYQSRGSRGMTFH</sequence>
<organism evidence="1 2">
    <name type="scientific">Melastoma candidum</name>
    <dbReference type="NCBI Taxonomy" id="119954"/>
    <lineage>
        <taxon>Eukaryota</taxon>
        <taxon>Viridiplantae</taxon>
        <taxon>Streptophyta</taxon>
        <taxon>Embryophyta</taxon>
        <taxon>Tracheophyta</taxon>
        <taxon>Spermatophyta</taxon>
        <taxon>Magnoliopsida</taxon>
        <taxon>eudicotyledons</taxon>
        <taxon>Gunneridae</taxon>
        <taxon>Pentapetalae</taxon>
        <taxon>rosids</taxon>
        <taxon>malvids</taxon>
        <taxon>Myrtales</taxon>
        <taxon>Melastomataceae</taxon>
        <taxon>Melastomatoideae</taxon>
        <taxon>Melastomateae</taxon>
        <taxon>Melastoma</taxon>
    </lineage>
</organism>
<gene>
    <name evidence="1" type="ORF">MLD38_007813</name>
</gene>
<keyword evidence="2" id="KW-1185">Reference proteome</keyword>
<proteinExistence type="predicted"/>
<evidence type="ECO:0000313" key="2">
    <source>
        <dbReference type="Proteomes" id="UP001057402"/>
    </source>
</evidence>
<dbReference type="EMBL" id="CM042882">
    <property type="protein sequence ID" value="KAI4381769.1"/>
    <property type="molecule type" value="Genomic_DNA"/>
</dbReference>
<evidence type="ECO:0000313" key="1">
    <source>
        <dbReference type="EMBL" id="KAI4381769.1"/>
    </source>
</evidence>
<protein>
    <submittedName>
        <fullName evidence="1">Uncharacterized protein</fullName>
    </submittedName>
</protein>
<comment type="caution">
    <text evidence="1">The sequence shown here is derived from an EMBL/GenBank/DDBJ whole genome shotgun (WGS) entry which is preliminary data.</text>
</comment>
<accession>A0ACB9RW12</accession>
<dbReference type="Proteomes" id="UP001057402">
    <property type="component" value="Chromosome 3"/>
</dbReference>
<name>A0ACB9RW12_9MYRT</name>